<evidence type="ECO:0000256" key="1">
    <source>
        <dbReference type="SAM" id="Phobius"/>
    </source>
</evidence>
<dbReference type="EMBL" id="CP036282">
    <property type="protein sequence ID" value="QDL54724.1"/>
    <property type="molecule type" value="Genomic_DNA"/>
</dbReference>
<reference evidence="3" key="2">
    <citation type="journal article" date="2020" name="Int. J. Syst. Evol. Microbiol.">
        <title>Genomic insights into a novel species Rhodoferax aquaticus sp. nov., isolated from freshwater.</title>
        <authorList>
            <person name="Li T."/>
            <person name="Zhuo Y."/>
            <person name="Jin C.Z."/>
            <person name="Wu X."/>
            <person name="Ko S.R."/>
            <person name="Jin F.J."/>
            <person name="Ahn C.Y."/>
            <person name="Oh H.M."/>
            <person name="Lee H.G."/>
            <person name="Jin L."/>
        </authorList>
    </citation>
    <scope>NUCLEOTIDE SEQUENCE [LARGE SCALE GENOMIC DNA]</scope>
    <source>
        <strain evidence="3">Gr-4</strain>
    </source>
</reference>
<evidence type="ECO:0000313" key="2">
    <source>
        <dbReference type="EMBL" id="QDL54724.1"/>
    </source>
</evidence>
<reference evidence="3" key="1">
    <citation type="submission" date="2019-02" db="EMBL/GenBank/DDBJ databases">
        <title>Complete genome sequence of Rhodoferax sp. Gr-4.</title>
        <authorList>
            <person name="Jin L."/>
        </authorList>
    </citation>
    <scope>NUCLEOTIDE SEQUENCE [LARGE SCALE GENOMIC DNA]</scope>
    <source>
        <strain evidence="3">Gr-4</strain>
    </source>
</reference>
<dbReference type="RefSeq" id="WP_142811884.1">
    <property type="nucleotide sequence ID" value="NZ_CP036282.1"/>
</dbReference>
<dbReference type="Proteomes" id="UP000317365">
    <property type="component" value="Chromosome"/>
</dbReference>
<dbReference type="PANTHER" id="PTHR38602">
    <property type="entry name" value="INNER MEMBRANE PROTEIN-RELATED"/>
    <property type="match status" value="1"/>
</dbReference>
<keyword evidence="1" id="KW-0812">Transmembrane</keyword>
<gene>
    <name evidence="2" type="ORF">EXZ61_11385</name>
</gene>
<feature type="transmembrane region" description="Helical" evidence="1">
    <location>
        <begin position="6"/>
        <end position="24"/>
    </location>
</feature>
<organism evidence="2 3">
    <name type="scientific">Rhodoferax aquaticus</name>
    <dbReference type="NCBI Taxonomy" id="2527691"/>
    <lineage>
        <taxon>Bacteria</taxon>
        <taxon>Pseudomonadati</taxon>
        <taxon>Pseudomonadota</taxon>
        <taxon>Betaproteobacteria</taxon>
        <taxon>Burkholderiales</taxon>
        <taxon>Comamonadaceae</taxon>
        <taxon>Rhodoferax</taxon>
    </lineage>
</organism>
<accession>A0A515EPX1</accession>
<keyword evidence="3" id="KW-1185">Reference proteome</keyword>
<keyword evidence="1" id="KW-0472">Membrane</keyword>
<dbReference type="Pfam" id="PF09838">
    <property type="entry name" value="DUF2065"/>
    <property type="match status" value="1"/>
</dbReference>
<name>A0A515EPX1_9BURK</name>
<dbReference type="InterPro" id="IPR019201">
    <property type="entry name" value="DUF2065"/>
</dbReference>
<keyword evidence="1" id="KW-1133">Transmembrane helix</keyword>
<sequence length="63" mass="6995">MDSNTLWLALALVLVIEGLFPFASPSGWRRMFAQLMQMTDSQIRLFALASILCGLVLIWGLAP</sequence>
<evidence type="ECO:0000313" key="3">
    <source>
        <dbReference type="Proteomes" id="UP000317365"/>
    </source>
</evidence>
<dbReference type="PANTHER" id="PTHR38602:SF1">
    <property type="entry name" value="INNER MEMBRANE PROTEIN"/>
    <property type="match status" value="1"/>
</dbReference>
<protein>
    <submittedName>
        <fullName evidence="2">DUF2065 domain-containing protein</fullName>
    </submittedName>
</protein>
<proteinExistence type="predicted"/>
<dbReference type="AlphaFoldDB" id="A0A515EPX1"/>
<dbReference type="KEGG" id="rhg:EXZ61_11385"/>
<feature type="transmembrane region" description="Helical" evidence="1">
    <location>
        <begin position="45"/>
        <end position="62"/>
    </location>
</feature>